<feature type="compositionally biased region" description="Gly residues" evidence="2">
    <location>
        <begin position="44"/>
        <end position="53"/>
    </location>
</feature>
<name>A0AAE0FUH6_9CHLO</name>
<dbReference type="Gene3D" id="1.10.150.130">
    <property type="match status" value="1"/>
</dbReference>
<reference evidence="3 4" key="1">
    <citation type="journal article" date="2015" name="Genome Biol. Evol.">
        <title>Comparative Genomics of a Bacterivorous Green Alga Reveals Evolutionary Causalities and Consequences of Phago-Mixotrophic Mode of Nutrition.</title>
        <authorList>
            <person name="Burns J.A."/>
            <person name="Paasch A."/>
            <person name="Narechania A."/>
            <person name="Kim E."/>
        </authorList>
    </citation>
    <scope>NUCLEOTIDE SEQUENCE [LARGE SCALE GENOMIC DNA]</scope>
    <source>
        <strain evidence="3 4">PLY_AMNH</strain>
    </source>
</reference>
<keyword evidence="1" id="KW-0238">DNA-binding</keyword>
<feature type="region of interest" description="Disordered" evidence="2">
    <location>
        <begin position="38"/>
        <end position="68"/>
    </location>
</feature>
<evidence type="ECO:0000313" key="4">
    <source>
        <dbReference type="Proteomes" id="UP001190700"/>
    </source>
</evidence>
<evidence type="ECO:0000313" key="3">
    <source>
        <dbReference type="EMBL" id="KAK3266272.1"/>
    </source>
</evidence>
<evidence type="ECO:0000256" key="1">
    <source>
        <dbReference type="ARBA" id="ARBA00023125"/>
    </source>
</evidence>
<sequence>MEEKVYNNSDGFTSEPIFNRWLQEFETSQQRAVMNTTAKQATRGGAGGGGGRFQGRERHNHGVEARTRRTHRISLPTDAVRAHTGLAVGLAPGVNVLGTILPGSNFPFRDWAEGGADSIGESAAKEGSLARGFQKYMKFDVQGELYQCSALPFGWNDLSRSCQVHEGPGGGATVTDSDQRLVEIAYDDDATTSGENNWINQPWGLLDEVAHKLGEEGAGGMVVAPYRPGQSWFWVLEEIAEETVMLPRRRYLFAPSRLGGSELLGASSWDAIMFRILYKGTMTDVAGTGQYHIQYDDEDEEWLQLSEELTRPERLEAEENNDVAPVDEWTSALRECWREETVRLYLAMLLDRGGIRATSLQPYLSAINNYHEDMGWPGPAKGRSVSRAVKGMARLQVAASEATGVTVAERTWLPAKHVGTVHEAALTLEPEDRDHIRWLQAYTYVMLAFVSFGRPDTGTSLQQENVLMDEDGVTVALTREKVKNHKLKKRQLSILWWGVERLRELLELWTRCRDEA</sequence>
<dbReference type="Proteomes" id="UP001190700">
    <property type="component" value="Unassembled WGS sequence"/>
</dbReference>
<keyword evidence="4" id="KW-1185">Reference proteome</keyword>
<protein>
    <submittedName>
        <fullName evidence="3">Uncharacterized protein</fullName>
    </submittedName>
</protein>
<feature type="compositionally biased region" description="Basic and acidic residues" evidence="2">
    <location>
        <begin position="54"/>
        <end position="67"/>
    </location>
</feature>
<proteinExistence type="predicted"/>
<comment type="caution">
    <text evidence="3">The sequence shown here is derived from an EMBL/GenBank/DDBJ whole genome shotgun (WGS) entry which is preliminary data.</text>
</comment>
<organism evidence="3 4">
    <name type="scientific">Cymbomonas tetramitiformis</name>
    <dbReference type="NCBI Taxonomy" id="36881"/>
    <lineage>
        <taxon>Eukaryota</taxon>
        <taxon>Viridiplantae</taxon>
        <taxon>Chlorophyta</taxon>
        <taxon>Pyramimonadophyceae</taxon>
        <taxon>Pyramimonadales</taxon>
        <taxon>Pyramimonadaceae</taxon>
        <taxon>Cymbomonas</taxon>
    </lineage>
</organism>
<dbReference type="EMBL" id="LGRX02013276">
    <property type="protein sequence ID" value="KAK3266272.1"/>
    <property type="molecule type" value="Genomic_DNA"/>
</dbReference>
<gene>
    <name evidence="3" type="ORF">CYMTET_25089</name>
</gene>
<dbReference type="GO" id="GO:0003677">
    <property type="term" value="F:DNA binding"/>
    <property type="evidence" value="ECO:0007669"/>
    <property type="project" value="UniProtKB-KW"/>
</dbReference>
<dbReference type="AlphaFoldDB" id="A0AAE0FUH6"/>
<evidence type="ECO:0000256" key="2">
    <source>
        <dbReference type="SAM" id="MobiDB-lite"/>
    </source>
</evidence>
<accession>A0AAE0FUH6</accession>
<dbReference type="InterPro" id="IPR010998">
    <property type="entry name" value="Integrase_recombinase_N"/>
</dbReference>
<dbReference type="SUPFAM" id="SSF47823">
    <property type="entry name" value="lambda integrase-like, N-terminal domain"/>
    <property type="match status" value="1"/>
</dbReference>